<dbReference type="CDD" id="cd11614">
    <property type="entry name" value="SAF_CpaB_FlgA_like"/>
    <property type="match status" value="1"/>
</dbReference>
<protein>
    <submittedName>
        <fullName evidence="2">Flp pilus assembly protein RcpC/CpaB</fullName>
    </submittedName>
</protein>
<dbReference type="SMART" id="SM00858">
    <property type="entry name" value="SAF"/>
    <property type="match status" value="1"/>
</dbReference>
<dbReference type="Pfam" id="PF16976">
    <property type="entry name" value="RcpC"/>
    <property type="match status" value="1"/>
</dbReference>
<dbReference type="EMBL" id="BATB01000005">
    <property type="protein sequence ID" value="GAD54595.1"/>
    <property type="molecule type" value="Genomic_DNA"/>
</dbReference>
<dbReference type="Proteomes" id="UP000016566">
    <property type="component" value="Unassembled WGS sequence"/>
</dbReference>
<evidence type="ECO:0000313" key="3">
    <source>
        <dbReference type="Proteomes" id="UP000016566"/>
    </source>
</evidence>
<gene>
    <name evidence="2" type="ORF">MBELCI_0647</name>
</gene>
<reference evidence="2" key="1">
    <citation type="journal article" date="2013" name="Genome Announc.">
        <title>Draft Genome Sequence of Loktanella cinnabarina LL-001T, Isolated from Deep-Sea Floor Sediment.</title>
        <authorList>
            <person name="Nishi S."/>
            <person name="Tsubouchi T."/>
            <person name="Takaki Y."/>
            <person name="Koyanagi R."/>
            <person name="Satoh N."/>
            <person name="Maruyama T."/>
            <person name="Hatada Y."/>
        </authorList>
    </citation>
    <scope>NUCLEOTIDE SEQUENCE [LARGE SCALE GENOMIC DNA]</scope>
    <source>
        <strain evidence="2">LL-001</strain>
    </source>
</reference>
<keyword evidence="3" id="KW-1185">Reference proteome</keyword>
<accession>U2YZS7</accession>
<dbReference type="RefSeq" id="WP_021692703.1">
    <property type="nucleotide sequence ID" value="NZ_BATB01000005.1"/>
</dbReference>
<sequence>MRTVFGLVLMLGLGLAGFAVYMIKGYFDEQQAAIMAEREAASLRQPTVEVVGVSRALPYGTVITREDLRPILYAEEFLPEGTFPDLEALFPEGEDVPRIVLRPMEPNEPVLASKITAPGGDAGISTRLGSGMRAFAISVNAASGVSGFLRPGDRVDVYWTGSVAKGTDARDVTKLIETGLELVGVDQTADQGRAEAIIARTVTVQASPEQVAKLAQAQSTGTLALSLVGLFDDKVAGTVEVDQRSLLGIAPEPEPEAAPQIAAAPPPPPEVCSVRTRRGAEVVEIAIPCTN</sequence>
<evidence type="ECO:0000313" key="2">
    <source>
        <dbReference type="EMBL" id="GAD54595.1"/>
    </source>
</evidence>
<dbReference type="AlphaFoldDB" id="U2YZS7"/>
<dbReference type="STRING" id="1337093.MBELCI_0647"/>
<dbReference type="InterPro" id="IPR017592">
    <property type="entry name" value="Pilus_assmbl_Flp-typ_CpaB"/>
</dbReference>
<feature type="domain" description="SAF" evidence="1">
    <location>
        <begin position="48"/>
        <end position="116"/>
    </location>
</feature>
<dbReference type="NCBIfam" id="TIGR03177">
    <property type="entry name" value="pilus_cpaB"/>
    <property type="match status" value="1"/>
</dbReference>
<organism evidence="2 3">
    <name type="scientific">Limimaricola cinnabarinus LL-001</name>
    <dbReference type="NCBI Taxonomy" id="1337093"/>
    <lineage>
        <taxon>Bacteria</taxon>
        <taxon>Pseudomonadati</taxon>
        <taxon>Pseudomonadota</taxon>
        <taxon>Alphaproteobacteria</taxon>
        <taxon>Rhodobacterales</taxon>
        <taxon>Paracoccaceae</taxon>
        <taxon>Limimaricola</taxon>
    </lineage>
</organism>
<name>U2YZS7_9RHOB</name>
<proteinExistence type="predicted"/>
<dbReference type="OrthoDB" id="163768at2"/>
<dbReference type="InterPro" id="IPR013974">
    <property type="entry name" value="SAF"/>
</dbReference>
<comment type="caution">
    <text evidence="2">The sequence shown here is derived from an EMBL/GenBank/DDBJ whole genome shotgun (WGS) entry which is preliminary data.</text>
</comment>
<evidence type="ECO:0000259" key="1">
    <source>
        <dbReference type="SMART" id="SM00858"/>
    </source>
</evidence>
<dbReference type="eggNOG" id="COG3745">
    <property type="taxonomic scope" value="Bacteria"/>
</dbReference>
<dbReference type="InterPro" id="IPR031571">
    <property type="entry name" value="RcpC_dom"/>
</dbReference>